<sequence length="64" mass="7428">MSGHLIVLRSVSKVMIFEIGEDLPDMPIAEHKKIVEWVSGKGYRSSFEKFIAHFRERHTFHSNA</sequence>
<evidence type="ECO:0000313" key="2">
    <source>
        <dbReference type="Proteomes" id="UP000011135"/>
    </source>
</evidence>
<reference evidence="1 2" key="1">
    <citation type="submission" date="2012-12" db="EMBL/GenBank/DDBJ databases">
        <title>Genome assembly of Fulvivirga imtechensis AK7.</title>
        <authorList>
            <person name="Nupur N."/>
            <person name="Khatri I."/>
            <person name="Kumar R."/>
            <person name="Subramanian S."/>
            <person name="Pinnaka A."/>
        </authorList>
    </citation>
    <scope>NUCLEOTIDE SEQUENCE [LARGE SCALE GENOMIC DNA]</scope>
    <source>
        <strain evidence="1 2">AK7</strain>
    </source>
</reference>
<dbReference type="RefSeq" id="WP_009578176.1">
    <property type="nucleotide sequence ID" value="NZ_AMZN01000008.1"/>
</dbReference>
<dbReference type="AlphaFoldDB" id="L8K125"/>
<comment type="caution">
    <text evidence="1">The sequence shown here is derived from an EMBL/GenBank/DDBJ whole genome shotgun (WGS) entry which is preliminary data.</text>
</comment>
<gene>
    <name evidence="1" type="ORF">C900_05206</name>
</gene>
<proteinExistence type="predicted"/>
<protein>
    <submittedName>
        <fullName evidence="1">Uncharacterized protein</fullName>
    </submittedName>
</protein>
<accession>L8K125</accession>
<dbReference type="Proteomes" id="UP000011135">
    <property type="component" value="Unassembled WGS sequence"/>
</dbReference>
<organism evidence="1 2">
    <name type="scientific">Fulvivirga imtechensis AK7</name>
    <dbReference type="NCBI Taxonomy" id="1237149"/>
    <lineage>
        <taxon>Bacteria</taxon>
        <taxon>Pseudomonadati</taxon>
        <taxon>Bacteroidota</taxon>
        <taxon>Cytophagia</taxon>
        <taxon>Cytophagales</taxon>
        <taxon>Fulvivirgaceae</taxon>
        <taxon>Fulvivirga</taxon>
    </lineage>
</organism>
<keyword evidence="2" id="KW-1185">Reference proteome</keyword>
<evidence type="ECO:0000313" key="1">
    <source>
        <dbReference type="EMBL" id="ELR73157.1"/>
    </source>
</evidence>
<name>L8K125_9BACT</name>
<dbReference type="EMBL" id="AMZN01000008">
    <property type="protein sequence ID" value="ELR73157.1"/>
    <property type="molecule type" value="Genomic_DNA"/>
</dbReference>